<evidence type="ECO:0000313" key="2">
    <source>
        <dbReference type="Proteomes" id="UP000253562"/>
    </source>
</evidence>
<protein>
    <recommendedName>
        <fullName evidence="3">Hydrazine synthase alpha subunit middle domain-containing protein</fullName>
    </recommendedName>
</protein>
<dbReference type="SUPFAM" id="SSF69304">
    <property type="entry name" value="Tricorn protease N-terminal domain"/>
    <property type="match status" value="1"/>
</dbReference>
<proteinExistence type="predicted"/>
<dbReference type="Gene3D" id="2.120.10.30">
    <property type="entry name" value="TolB, C-terminal domain"/>
    <property type="match status" value="1"/>
</dbReference>
<dbReference type="InterPro" id="IPR011659">
    <property type="entry name" value="WD40"/>
</dbReference>
<sequence>MPNRFKITRWGLPLVVVLAACVYWLPGWSSYPQPNPELTQFVSHAPKLPIVFTSRTQAASLRAAADSGEEFIYPGKRLWQASEGRLRLLTPAGQVSELTWGKRLPDGSTLIDVMSPSISPDGTKIVFAGRKAEPDPGHFRLYEIGLDGQGLRQLTGNQGDPGCTQVPPLRYASDGKTLLSDEERRSIDFDDIDPTYAPGGHIIFASSRTPDLGRGHARRSTTLWIMKEDGSEKKPLSANRNNDRWPWIADNGYVIFSLWSRNQEVVSADRHDIVAYQPGMQPTTLPTDAWIAAHIEPNADYFGTILKLREPVWRTRTLMNGNYAFMTPLENQPPQESDRRRLTIAQAAPGSVTNAPSSLHSGDTLPESFTELVTWGPHRDSEGKELELACPSPCPPNKLVFAAATFDEAGQRDDRRFGLAMADDQWPTHANGSVTAKEINFTELFNDPNFVDAEPVAVYPREIDYHYVSLEQSNHVATIELASGESVTGPTATVRNSDIFRQNNQDAPGQTTRFTSATTPTFPAPPEDLIEMIRIYASHRDRFDDPDNPRVKGGLELILETPVKQRAFEIRVPCGAPTVLAGFDHDGKVALWPGHSNESSEQRSRFLAFAGDHYSGARPGFTHSCTGCHTGHSGTPTLRLPAQQ</sequence>
<dbReference type="Pfam" id="PF07676">
    <property type="entry name" value="PD40"/>
    <property type="match status" value="1"/>
</dbReference>
<comment type="caution">
    <text evidence="1">The sequence shown here is derived from an EMBL/GenBank/DDBJ whole genome shotgun (WGS) entry which is preliminary data.</text>
</comment>
<gene>
    <name evidence="1" type="ORF">DTL42_24815</name>
</gene>
<dbReference type="AlphaFoldDB" id="A0A368KJ45"/>
<dbReference type="EMBL" id="QPEX01000046">
    <property type="protein sequence ID" value="RCS40596.1"/>
    <property type="molecule type" value="Genomic_DNA"/>
</dbReference>
<organism evidence="1 2">
    <name type="scientific">Bremerella cremea</name>
    <dbReference type="NCBI Taxonomy" id="1031537"/>
    <lineage>
        <taxon>Bacteria</taxon>
        <taxon>Pseudomonadati</taxon>
        <taxon>Planctomycetota</taxon>
        <taxon>Planctomycetia</taxon>
        <taxon>Pirellulales</taxon>
        <taxon>Pirellulaceae</taxon>
        <taxon>Bremerella</taxon>
    </lineage>
</organism>
<reference evidence="1 2" key="1">
    <citation type="submission" date="2018-07" db="EMBL/GenBank/DDBJ databases">
        <title>Comparative genomes isolates from brazilian mangrove.</title>
        <authorList>
            <person name="De Araujo J.E."/>
            <person name="Taketani R.G."/>
            <person name="Silva M.C.P."/>
            <person name="Lourenco M.V."/>
            <person name="Oliveira V.M."/>
            <person name="Andreote F.D."/>
        </authorList>
    </citation>
    <scope>NUCLEOTIDE SEQUENCE [LARGE SCALE GENOMIC DNA]</scope>
    <source>
        <strain evidence="1 2">HEX PRIS-MGV</strain>
    </source>
</reference>
<evidence type="ECO:0000313" key="1">
    <source>
        <dbReference type="EMBL" id="RCS40596.1"/>
    </source>
</evidence>
<name>A0A368KJ45_9BACT</name>
<dbReference type="PROSITE" id="PS51257">
    <property type="entry name" value="PROKAR_LIPOPROTEIN"/>
    <property type="match status" value="1"/>
</dbReference>
<dbReference type="RefSeq" id="WP_114373412.1">
    <property type="nucleotide sequence ID" value="NZ_QPEX01000046.1"/>
</dbReference>
<dbReference type="InterPro" id="IPR011042">
    <property type="entry name" value="6-blade_b-propeller_TolB-like"/>
</dbReference>
<accession>A0A368KJ45</accession>
<dbReference type="Proteomes" id="UP000253562">
    <property type="component" value="Unassembled WGS sequence"/>
</dbReference>
<evidence type="ECO:0008006" key="3">
    <source>
        <dbReference type="Google" id="ProtNLM"/>
    </source>
</evidence>
<dbReference type="OrthoDB" id="269409at2"/>